<organism evidence="3">
    <name type="scientific">Nocardia globerula</name>
    <dbReference type="NCBI Taxonomy" id="1818"/>
    <lineage>
        <taxon>Bacteria</taxon>
        <taxon>Bacillati</taxon>
        <taxon>Actinomycetota</taxon>
        <taxon>Actinomycetes</taxon>
        <taxon>Mycobacteriales</taxon>
        <taxon>Nocardiaceae</taxon>
        <taxon>Nocardia</taxon>
    </lineage>
</organism>
<feature type="domain" description="AMP-binding enzyme C-terminal" evidence="2">
    <location>
        <begin position="414"/>
        <end position="491"/>
    </location>
</feature>
<sequence length="504" mass="55240">MNLTQLAGLYESKLAVVMGRTGKSLTYRQLEEQSNAIAHLFRLRGLIAGDHIAILMENEIEVFPVVWAAQRSGLLYTPVNWHLSADEAAYIVEDCGARLLVHSESLSELALKAEASAPQLKSRLVVGSGAGDSLEAELEGVPVTPIPDESEGYYMFYSSGTTGRPKGIVPERTDQPFGSGLPIDSRMASAFGFGPEAVYLSTGPLYHAAPLGWCLGTMRNGGTAIVMERFDAESALALIERFSITHGQFVPTMFVRLLKLDDVTRLRYNVSSMELVVHAAAPCSIEIKERMIDWFGPKLTEFYGGSEGTGFFMIDSPNWLAHKGSVGRAVIGVVHVCDDEGMELPAGSIGTVWFSDIRRFEYHRDPVKTAESFNDKGWNTLGDLGHVDEDGYLYLSARRTDLILSGGVNIYPREIEDELALHPAVDDVVVVGLPDDEMGQKVHAVVAVTPGVVADEALVEELIEYCRARLARYKAPRSVSFDEVPRLPSGKILRRELMARFGEA</sequence>
<dbReference type="InterPro" id="IPR000873">
    <property type="entry name" value="AMP-dep_synth/lig_dom"/>
</dbReference>
<dbReference type="Pfam" id="PF13193">
    <property type="entry name" value="AMP-binding_C"/>
    <property type="match status" value="1"/>
</dbReference>
<dbReference type="PANTHER" id="PTHR24096">
    <property type="entry name" value="LONG-CHAIN-FATTY-ACID--COA LIGASE"/>
    <property type="match status" value="1"/>
</dbReference>
<dbReference type="EMBL" id="VNIQ01000013">
    <property type="protein sequence ID" value="TYQ00706.1"/>
    <property type="molecule type" value="Genomic_DNA"/>
</dbReference>
<name>A0A652YIF6_NOCGL</name>
<reference evidence="3" key="1">
    <citation type="submission" date="2019-07" db="EMBL/GenBank/DDBJ databases">
        <title>Genomic Encyclopedia of Type Strains, Phase IV (KMG-IV): sequencing the most valuable type-strain genomes for metagenomic binning, comparative biology and taxonomic classification.</title>
        <authorList>
            <person name="Goeker M."/>
        </authorList>
    </citation>
    <scope>NUCLEOTIDE SEQUENCE</scope>
    <source>
        <strain evidence="3">DSM 44596</strain>
    </source>
</reference>
<dbReference type="Gene3D" id="3.40.50.12780">
    <property type="entry name" value="N-terminal domain of ligase-like"/>
    <property type="match status" value="1"/>
</dbReference>
<dbReference type="InterPro" id="IPR020845">
    <property type="entry name" value="AMP-binding_CS"/>
</dbReference>
<feature type="domain" description="AMP-dependent synthetase/ligase" evidence="1">
    <location>
        <begin position="11"/>
        <end position="355"/>
    </location>
</feature>
<evidence type="ECO:0000259" key="1">
    <source>
        <dbReference type="Pfam" id="PF00501"/>
    </source>
</evidence>
<dbReference type="Pfam" id="PF00501">
    <property type="entry name" value="AMP-binding"/>
    <property type="match status" value="1"/>
</dbReference>
<dbReference type="InterPro" id="IPR042099">
    <property type="entry name" value="ANL_N_sf"/>
</dbReference>
<accession>A0A652YIF6</accession>
<dbReference type="InterPro" id="IPR045851">
    <property type="entry name" value="AMP-bd_C_sf"/>
</dbReference>
<dbReference type="AlphaFoldDB" id="A0A652YIF6"/>
<dbReference type="PANTHER" id="PTHR24096:SF323">
    <property type="entry name" value="BLR3536 PROTEIN"/>
    <property type="match status" value="1"/>
</dbReference>
<gene>
    <name evidence="3" type="ORF">FNL38_11372</name>
</gene>
<comment type="caution">
    <text evidence="3">The sequence shown here is derived from an EMBL/GenBank/DDBJ whole genome shotgun (WGS) entry which is preliminary data.</text>
</comment>
<dbReference type="InterPro" id="IPR025110">
    <property type="entry name" value="AMP-bd_C"/>
</dbReference>
<evidence type="ECO:0000259" key="2">
    <source>
        <dbReference type="Pfam" id="PF13193"/>
    </source>
</evidence>
<protein>
    <submittedName>
        <fullName evidence="3">Acyl-CoA synthetase (AMP-forming)/AMP-acid ligase II</fullName>
    </submittedName>
</protein>
<keyword evidence="3" id="KW-0436">Ligase</keyword>
<dbReference type="PROSITE" id="PS00455">
    <property type="entry name" value="AMP_BINDING"/>
    <property type="match status" value="1"/>
</dbReference>
<dbReference type="SUPFAM" id="SSF56801">
    <property type="entry name" value="Acetyl-CoA synthetase-like"/>
    <property type="match status" value="1"/>
</dbReference>
<proteinExistence type="predicted"/>
<dbReference type="GO" id="GO:0016405">
    <property type="term" value="F:CoA-ligase activity"/>
    <property type="evidence" value="ECO:0007669"/>
    <property type="project" value="TreeGrafter"/>
</dbReference>
<evidence type="ECO:0000313" key="3">
    <source>
        <dbReference type="EMBL" id="TYQ00706.1"/>
    </source>
</evidence>
<dbReference type="Gene3D" id="3.30.300.30">
    <property type="match status" value="1"/>
</dbReference>